<keyword evidence="11" id="KW-0472">Membrane</keyword>
<keyword evidence="4 8" id="KW-0479">Metal-binding</keyword>
<dbReference type="InterPro" id="IPR001128">
    <property type="entry name" value="Cyt_P450"/>
</dbReference>
<gene>
    <name evidence="12" type="ORF">D9615_008111</name>
</gene>
<feature type="region of interest" description="Disordered" evidence="10">
    <location>
        <begin position="247"/>
        <end position="267"/>
    </location>
</feature>
<protein>
    <recommendedName>
        <fullName evidence="14">Cytochrome P450</fullName>
    </recommendedName>
</protein>
<reference evidence="12 13" key="1">
    <citation type="journal article" date="2020" name="ISME J.">
        <title>Uncovering the hidden diversity of litter-decomposition mechanisms in mushroom-forming fungi.</title>
        <authorList>
            <person name="Floudas D."/>
            <person name="Bentzer J."/>
            <person name="Ahren D."/>
            <person name="Johansson T."/>
            <person name="Persson P."/>
            <person name="Tunlid A."/>
        </authorList>
    </citation>
    <scope>NUCLEOTIDE SEQUENCE [LARGE SCALE GENOMIC DNA]</scope>
    <source>
        <strain evidence="12 13">CBS 661.87</strain>
    </source>
</reference>
<evidence type="ECO:0000256" key="4">
    <source>
        <dbReference type="ARBA" id="ARBA00022723"/>
    </source>
</evidence>
<evidence type="ECO:0000256" key="5">
    <source>
        <dbReference type="ARBA" id="ARBA00023002"/>
    </source>
</evidence>
<dbReference type="PANTHER" id="PTHR24287:SF1">
    <property type="entry name" value="P450, PUTATIVE (EUROFUNG)-RELATED"/>
    <property type="match status" value="1"/>
</dbReference>
<keyword evidence="7 9" id="KW-0503">Monooxygenase</keyword>
<keyword evidence="3 8" id="KW-0349">Heme</keyword>
<dbReference type="PRINTS" id="PR00385">
    <property type="entry name" value="P450"/>
</dbReference>
<dbReference type="PANTHER" id="PTHR24287">
    <property type="entry name" value="P450, PUTATIVE (EUROFUNG)-RELATED"/>
    <property type="match status" value="1"/>
</dbReference>
<comment type="similarity">
    <text evidence="2 9">Belongs to the cytochrome P450 family.</text>
</comment>
<dbReference type="GO" id="GO:0005506">
    <property type="term" value="F:iron ion binding"/>
    <property type="evidence" value="ECO:0007669"/>
    <property type="project" value="InterPro"/>
</dbReference>
<feature type="compositionally biased region" description="Pro residues" evidence="10">
    <location>
        <begin position="248"/>
        <end position="260"/>
    </location>
</feature>
<dbReference type="SUPFAM" id="SSF48264">
    <property type="entry name" value="Cytochrome P450"/>
    <property type="match status" value="1"/>
</dbReference>
<dbReference type="GO" id="GO:0004497">
    <property type="term" value="F:monooxygenase activity"/>
    <property type="evidence" value="ECO:0007669"/>
    <property type="project" value="UniProtKB-KW"/>
</dbReference>
<evidence type="ECO:0000256" key="1">
    <source>
        <dbReference type="ARBA" id="ARBA00001971"/>
    </source>
</evidence>
<evidence type="ECO:0008006" key="14">
    <source>
        <dbReference type="Google" id="ProtNLM"/>
    </source>
</evidence>
<evidence type="ECO:0000256" key="11">
    <source>
        <dbReference type="SAM" id="Phobius"/>
    </source>
</evidence>
<dbReference type="PRINTS" id="PR00463">
    <property type="entry name" value="EP450I"/>
</dbReference>
<dbReference type="Pfam" id="PF00067">
    <property type="entry name" value="p450"/>
    <property type="match status" value="1"/>
</dbReference>
<keyword evidence="6 8" id="KW-0408">Iron</keyword>
<dbReference type="GO" id="GO:0020037">
    <property type="term" value="F:heme binding"/>
    <property type="evidence" value="ECO:0007669"/>
    <property type="project" value="InterPro"/>
</dbReference>
<dbReference type="EMBL" id="JAACJP010000044">
    <property type="protein sequence ID" value="KAF5371946.1"/>
    <property type="molecule type" value="Genomic_DNA"/>
</dbReference>
<evidence type="ECO:0000256" key="10">
    <source>
        <dbReference type="SAM" id="MobiDB-lite"/>
    </source>
</evidence>
<comment type="caution">
    <text evidence="12">The sequence shown here is derived from an EMBL/GenBank/DDBJ whole genome shotgun (WGS) entry which is preliminary data.</text>
</comment>
<dbReference type="PROSITE" id="PS00086">
    <property type="entry name" value="CYTOCHROME_P450"/>
    <property type="match status" value="1"/>
</dbReference>
<evidence type="ECO:0000256" key="2">
    <source>
        <dbReference type="ARBA" id="ARBA00010617"/>
    </source>
</evidence>
<keyword evidence="5 9" id="KW-0560">Oxidoreductase</keyword>
<dbReference type="Proteomes" id="UP000565441">
    <property type="component" value="Unassembled WGS sequence"/>
</dbReference>
<feature type="transmembrane region" description="Helical" evidence="11">
    <location>
        <begin position="39"/>
        <end position="62"/>
    </location>
</feature>
<evidence type="ECO:0000256" key="3">
    <source>
        <dbReference type="ARBA" id="ARBA00022617"/>
    </source>
</evidence>
<name>A0A8H5LWJ1_9AGAR</name>
<evidence type="ECO:0000256" key="9">
    <source>
        <dbReference type="RuleBase" id="RU000461"/>
    </source>
</evidence>
<sequence>MSLPPGPRYLLQLAFPCLPPSIAVYVILNVFVTRGASIPCWFIALSALLSRPAFLLVCHFLSEMSNWVDARRKGALMVPRVYDRWPGGLSIVAAMVKNFKTGGPGDVFLQWREQYGNTYSLKIIGENRIFTFEPEHIKAILATQFDDFEKGPIFHSQFTTLLGTGVFNSDGDMWKFHRTITRPFFSKERISHFDVFDRHAEDALEQAHSRLTAGYPIDFQDLVSRFTLDSATEFLFGNDVRSLSAGLPYPPSPPSYPPSPASNDEHPSTRFVNAFIAGQTLSSLRSRYGPSWALVEFWYDRVRPHRAVVDEFTEPILEEALRNNHARRALGEQEKEDEEANSGTLLDHLVCQTQDRQVLKDELTNLLVAARDTTASLLTFAMYMLTQHPAIVTRLRAEILCTVGTARPTYEHIKEMKYMRAFINETLRLHPPVPFDSRTSNKATTWPVTRTNPGPSARPFYIPAHTKCTYGVFLMHRRTDLWGPDALTFDPDRFLDARVHTYLTPNPFIFLPFNAGPRICLGQQFAYNEASFLLTRLLQRFAHFSLAPPTSDDGVRPGVHLTMYVKGGLWVRMEPAPLEMDVNTEAEGLGVE</sequence>
<accession>A0A8H5LWJ1</accession>
<dbReference type="AlphaFoldDB" id="A0A8H5LWJ1"/>
<proteinExistence type="inferred from homology"/>
<dbReference type="Gene3D" id="1.10.630.10">
    <property type="entry name" value="Cytochrome P450"/>
    <property type="match status" value="1"/>
</dbReference>
<dbReference type="GO" id="GO:0016705">
    <property type="term" value="F:oxidoreductase activity, acting on paired donors, with incorporation or reduction of molecular oxygen"/>
    <property type="evidence" value="ECO:0007669"/>
    <property type="project" value="InterPro"/>
</dbReference>
<dbReference type="OrthoDB" id="1470350at2759"/>
<feature type="binding site" description="axial binding residue" evidence="8">
    <location>
        <position position="520"/>
    </location>
    <ligand>
        <name>heme</name>
        <dbReference type="ChEBI" id="CHEBI:30413"/>
    </ligand>
    <ligandPart>
        <name>Fe</name>
        <dbReference type="ChEBI" id="CHEBI:18248"/>
    </ligandPart>
</feature>
<evidence type="ECO:0000313" key="13">
    <source>
        <dbReference type="Proteomes" id="UP000565441"/>
    </source>
</evidence>
<feature type="transmembrane region" description="Helical" evidence="11">
    <location>
        <begin position="12"/>
        <end position="32"/>
    </location>
</feature>
<organism evidence="12 13">
    <name type="scientific">Tricholomella constricta</name>
    <dbReference type="NCBI Taxonomy" id="117010"/>
    <lineage>
        <taxon>Eukaryota</taxon>
        <taxon>Fungi</taxon>
        <taxon>Dikarya</taxon>
        <taxon>Basidiomycota</taxon>
        <taxon>Agaricomycotina</taxon>
        <taxon>Agaricomycetes</taxon>
        <taxon>Agaricomycetidae</taxon>
        <taxon>Agaricales</taxon>
        <taxon>Tricholomatineae</taxon>
        <taxon>Lyophyllaceae</taxon>
        <taxon>Tricholomella</taxon>
    </lineage>
</organism>
<evidence type="ECO:0000256" key="8">
    <source>
        <dbReference type="PIRSR" id="PIRSR602401-1"/>
    </source>
</evidence>
<evidence type="ECO:0000256" key="7">
    <source>
        <dbReference type="ARBA" id="ARBA00023033"/>
    </source>
</evidence>
<dbReference type="CDD" id="cd11063">
    <property type="entry name" value="CYP52"/>
    <property type="match status" value="1"/>
</dbReference>
<dbReference type="InterPro" id="IPR047146">
    <property type="entry name" value="Cyt_P450_E_CYP52_fungi"/>
</dbReference>
<comment type="cofactor">
    <cofactor evidence="1 8">
        <name>heme</name>
        <dbReference type="ChEBI" id="CHEBI:30413"/>
    </cofactor>
</comment>
<dbReference type="InterPro" id="IPR036396">
    <property type="entry name" value="Cyt_P450_sf"/>
</dbReference>
<evidence type="ECO:0000313" key="12">
    <source>
        <dbReference type="EMBL" id="KAF5371946.1"/>
    </source>
</evidence>
<keyword evidence="11" id="KW-1133">Transmembrane helix</keyword>
<keyword evidence="13" id="KW-1185">Reference proteome</keyword>
<dbReference type="InterPro" id="IPR002401">
    <property type="entry name" value="Cyt_P450_E_grp-I"/>
</dbReference>
<keyword evidence="11" id="KW-0812">Transmembrane</keyword>
<dbReference type="InterPro" id="IPR017972">
    <property type="entry name" value="Cyt_P450_CS"/>
</dbReference>
<evidence type="ECO:0000256" key="6">
    <source>
        <dbReference type="ARBA" id="ARBA00023004"/>
    </source>
</evidence>